<dbReference type="InterPro" id="IPR012286">
    <property type="entry name" value="Tetrahaem_cytochrome"/>
</dbReference>
<dbReference type="InterPro" id="IPR036280">
    <property type="entry name" value="Multihaem_cyt_sf"/>
</dbReference>
<dbReference type="eggNOG" id="COG0484">
    <property type="taxonomic scope" value="Bacteria"/>
</dbReference>
<evidence type="ECO:0000259" key="10">
    <source>
        <dbReference type="Pfam" id="PF14537"/>
    </source>
</evidence>
<gene>
    <name evidence="11" type="ORF">HR45_11540</name>
</gene>
<keyword evidence="6" id="KW-0574">Periplasm</keyword>
<evidence type="ECO:0000256" key="3">
    <source>
        <dbReference type="ARBA" id="ARBA00022448"/>
    </source>
</evidence>
<dbReference type="OrthoDB" id="9153838at2"/>
<feature type="signal peptide" evidence="9">
    <location>
        <begin position="1"/>
        <end position="26"/>
    </location>
</feature>
<name>A0A094JXZ3_9GAMM</name>
<evidence type="ECO:0000256" key="7">
    <source>
        <dbReference type="ARBA" id="ARBA00022982"/>
    </source>
</evidence>
<comment type="subcellular location">
    <subcellularLocation>
        <location evidence="2">Periplasm</location>
    </subcellularLocation>
</comment>
<evidence type="ECO:0000256" key="9">
    <source>
        <dbReference type="SAM" id="SignalP"/>
    </source>
</evidence>
<proteinExistence type="predicted"/>
<evidence type="ECO:0000256" key="1">
    <source>
        <dbReference type="ARBA" id="ARBA00001926"/>
    </source>
</evidence>
<protein>
    <recommendedName>
        <fullName evidence="10">Tetrahaem cytochrome domain-containing protein</fullName>
    </recommendedName>
</protein>
<evidence type="ECO:0000256" key="4">
    <source>
        <dbReference type="ARBA" id="ARBA00022617"/>
    </source>
</evidence>
<comment type="caution">
    <text evidence="11">The sequence shown here is derived from an EMBL/GenBank/DDBJ whole genome shotgun (WGS) entry which is preliminary data.</text>
</comment>
<dbReference type="EMBL" id="JPEO01000007">
    <property type="protein sequence ID" value="KFZ37296.1"/>
    <property type="molecule type" value="Genomic_DNA"/>
</dbReference>
<reference evidence="11 12" key="1">
    <citation type="submission" date="2014-06" db="EMBL/GenBank/DDBJ databases">
        <title>Shewanella sp. YQH10.</title>
        <authorList>
            <person name="Liu Y."/>
            <person name="Zeng R."/>
        </authorList>
    </citation>
    <scope>NUCLEOTIDE SEQUENCE [LARGE SCALE GENOMIC DNA]</scope>
    <source>
        <strain evidence="11 12">YQH10</strain>
    </source>
</reference>
<dbReference type="Proteomes" id="UP000029264">
    <property type="component" value="Unassembled WGS sequence"/>
</dbReference>
<keyword evidence="4" id="KW-0349">Heme</keyword>
<dbReference type="Gene3D" id="1.10.1130.10">
    <property type="entry name" value="Flavocytochrome C3, Chain A"/>
    <property type="match status" value="1"/>
</dbReference>
<dbReference type="Pfam" id="PF14537">
    <property type="entry name" value="Cytochrom_c3_2"/>
    <property type="match status" value="1"/>
</dbReference>
<dbReference type="STRING" id="1515746.HR45_11540"/>
<comment type="cofactor">
    <cofactor evidence="1">
        <name>heme c</name>
        <dbReference type="ChEBI" id="CHEBI:61717"/>
    </cofactor>
</comment>
<evidence type="ECO:0000256" key="2">
    <source>
        <dbReference type="ARBA" id="ARBA00004418"/>
    </source>
</evidence>
<evidence type="ECO:0000313" key="11">
    <source>
        <dbReference type="EMBL" id="KFZ37296.1"/>
    </source>
</evidence>
<evidence type="ECO:0000256" key="5">
    <source>
        <dbReference type="ARBA" id="ARBA00022723"/>
    </source>
</evidence>
<keyword evidence="8" id="KW-0408">Iron</keyword>
<accession>A0A094JXZ3</accession>
<dbReference type="AlphaFoldDB" id="A0A094JXZ3"/>
<dbReference type="GO" id="GO:0042597">
    <property type="term" value="C:periplasmic space"/>
    <property type="evidence" value="ECO:0007669"/>
    <property type="project" value="UniProtKB-SubCell"/>
</dbReference>
<evidence type="ECO:0000313" key="12">
    <source>
        <dbReference type="Proteomes" id="UP000029264"/>
    </source>
</evidence>
<dbReference type="RefSeq" id="WP_037443004.1">
    <property type="nucleotide sequence ID" value="NZ_JPEO01000007.1"/>
</dbReference>
<sequence>MKKSLRLLSAVAVIASSALLAFNANAVQLRGSHKENHVACKSCHTQGMQHAGTTEGCLSCHQSYDAVRALTEKNHPDLEVNPHMDGHLGELDCTDCHHMHKASEVVCNECHQFDFVAP</sequence>
<keyword evidence="9" id="KW-0732">Signal</keyword>
<dbReference type="GO" id="GO:0046872">
    <property type="term" value="F:metal ion binding"/>
    <property type="evidence" value="ECO:0007669"/>
    <property type="project" value="UniProtKB-KW"/>
</dbReference>
<evidence type="ECO:0000256" key="6">
    <source>
        <dbReference type="ARBA" id="ARBA00022764"/>
    </source>
</evidence>
<keyword evidence="12" id="KW-1185">Reference proteome</keyword>
<keyword evidence="5" id="KW-0479">Metal-binding</keyword>
<organism evidence="11 12">
    <name type="scientific">Shewanella mangrovi</name>
    <dbReference type="NCBI Taxonomy" id="1515746"/>
    <lineage>
        <taxon>Bacteria</taxon>
        <taxon>Pseudomonadati</taxon>
        <taxon>Pseudomonadota</taxon>
        <taxon>Gammaproteobacteria</taxon>
        <taxon>Alteromonadales</taxon>
        <taxon>Shewanellaceae</taxon>
        <taxon>Shewanella</taxon>
    </lineage>
</organism>
<feature type="chain" id="PRO_5001900689" description="Tetrahaem cytochrome domain-containing protein" evidence="9">
    <location>
        <begin position="27"/>
        <end position="118"/>
    </location>
</feature>
<feature type="domain" description="Tetrahaem cytochrome" evidence="10">
    <location>
        <begin position="33"/>
        <end position="112"/>
    </location>
</feature>
<evidence type="ECO:0000256" key="8">
    <source>
        <dbReference type="ARBA" id="ARBA00023004"/>
    </source>
</evidence>
<dbReference type="SUPFAM" id="SSF48695">
    <property type="entry name" value="Multiheme cytochromes"/>
    <property type="match status" value="1"/>
</dbReference>
<keyword evidence="7" id="KW-0249">Electron transport</keyword>
<keyword evidence="3" id="KW-0813">Transport</keyword>